<evidence type="ECO:0000256" key="1">
    <source>
        <dbReference type="SAM" id="Phobius"/>
    </source>
</evidence>
<evidence type="ECO:0000259" key="2">
    <source>
        <dbReference type="Pfam" id="PF12695"/>
    </source>
</evidence>
<dbReference type="eggNOG" id="COG1073">
    <property type="taxonomic scope" value="Bacteria"/>
</dbReference>
<dbReference type="Pfam" id="PF12695">
    <property type="entry name" value="Abhydrolase_5"/>
    <property type="match status" value="1"/>
</dbReference>
<comment type="caution">
    <text evidence="3">The sequence shown here is derived from an EMBL/GenBank/DDBJ whole genome shotgun (WGS) entry which is preliminary data.</text>
</comment>
<dbReference type="Proteomes" id="UP000019489">
    <property type="component" value="Unassembled WGS sequence"/>
</dbReference>
<feature type="domain" description="Alpha/beta hydrolase fold-5" evidence="2">
    <location>
        <begin position="144"/>
        <end position="304"/>
    </location>
</feature>
<reference evidence="3 4" key="1">
    <citation type="submission" date="2013-08" db="EMBL/GenBank/DDBJ databases">
        <title>Intrasporangium oryzae NRRL B-24470.</title>
        <authorList>
            <person name="Liu H."/>
            <person name="Wang G."/>
        </authorList>
    </citation>
    <scope>NUCLEOTIDE SEQUENCE [LARGE SCALE GENOMIC DNA]</scope>
    <source>
        <strain evidence="3 4">NRRL B-24470</strain>
    </source>
</reference>
<dbReference type="GO" id="GO:0016787">
    <property type="term" value="F:hydrolase activity"/>
    <property type="evidence" value="ECO:0007669"/>
    <property type="project" value="InterPro"/>
</dbReference>
<dbReference type="STRING" id="1386089.N865_20100"/>
<evidence type="ECO:0000313" key="3">
    <source>
        <dbReference type="EMBL" id="EWS99875.1"/>
    </source>
</evidence>
<keyword evidence="1" id="KW-0812">Transmembrane</keyword>
<dbReference type="Gene3D" id="3.40.50.1820">
    <property type="entry name" value="alpha/beta hydrolase"/>
    <property type="match status" value="1"/>
</dbReference>
<protein>
    <recommendedName>
        <fullName evidence="2">Alpha/beta hydrolase fold-5 domain-containing protein</fullName>
    </recommendedName>
</protein>
<name>W9G1A4_9MICO</name>
<dbReference type="AlphaFoldDB" id="W9G1A4"/>
<evidence type="ECO:0000313" key="4">
    <source>
        <dbReference type="Proteomes" id="UP000019489"/>
    </source>
</evidence>
<sequence>MSETPERPSPPRPPWWSITIAALWLAVPLALLITDLPVLRSAHPAHLVTLVVAVLVGAVLVARALRRSRSGVVRAAAHPVRRTLGRILVALATVVVLGALFWLRPFAASDDAVAAMAGGDGVRVTDSATRIEIAPTSGEPRTGLVFQPGARVDPRAYVRMLSGVSRAGTLVVIVKQPYQIGFLAIGAPGGIIAAHPEVKAWSVGGHSLGGVAASSYAADHPTQVHGILFWASYPLGSLADRTDLHVASVSGTKDGLATPADIAASKPNLPPTSVFTPVEGAVHAFFGDYGEQPGDGTPTVTRADAQRQIVDASVALMGSLQP</sequence>
<accession>W9G1A4</accession>
<dbReference type="InterPro" id="IPR029059">
    <property type="entry name" value="AB_hydrolase_5"/>
</dbReference>
<dbReference type="InterPro" id="IPR029058">
    <property type="entry name" value="AB_hydrolase_fold"/>
</dbReference>
<feature type="transmembrane region" description="Helical" evidence="1">
    <location>
        <begin position="83"/>
        <end position="103"/>
    </location>
</feature>
<keyword evidence="1" id="KW-1133">Transmembrane helix</keyword>
<feature type="transmembrane region" description="Helical" evidence="1">
    <location>
        <begin position="15"/>
        <end position="33"/>
    </location>
</feature>
<dbReference type="EMBL" id="AWSA01000067">
    <property type="protein sequence ID" value="EWS99875.1"/>
    <property type="molecule type" value="Genomic_DNA"/>
</dbReference>
<gene>
    <name evidence="3" type="ORF">N865_20100</name>
</gene>
<feature type="transmembrane region" description="Helical" evidence="1">
    <location>
        <begin position="45"/>
        <end position="62"/>
    </location>
</feature>
<dbReference type="PATRIC" id="fig|1386089.3.peg.3924"/>
<keyword evidence="4" id="KW-1185">Reference proteome</keyword>
<proteinExistence type="predicted"/>
<keyword evidence="1" id="KW-0472">Membrane</keyword>
<organism evidence="3 4">
    <name type="scientific">Intrasporangium oryzae NRRL B-24470</name>
    <dbReference type="NCBI Taxonomy" id="1386089"/>
    <lineage>
        <taxon>Bacteria</taxon>
        <taxon>Bacillati</taxon>
        <taxon>Actinomycetota</taxon>
        <taxon>Actinomycetes</taxon>
        <taxon>Micrococcales</taxon>
        <taxon>Intrasporangiaceae</taxon>
        <taxon>Intrasporangium</taxon>
    </lineage>
</organism>
<dbReference type="SUPFAM" id="SSF53474">
    <property type="entry name" value="alpha/beta-Hydrolases"/>
    <property type="match status" value="1"/>
</dbReference>